<feature type="region of interest" description="Disordered" evidence="2">
    <location>
        <begin position="1"/>
        <end position="21"/>
    </location>
</feature>
<dbReference type="SUPFAM" id="SSF50729">
    <property type="entry name" value="PH domain-like"/>
    <property type="match status" value="1"/>
</dbReference>
<dbReference type="Pfam" id="PF15410">
    <property type="entry name" value="PH_9"/>
    <property type="match status" value="1"/>
</dbReference>
<evidence type="ECO:0000313" key="4">
    <source>
        <dbReference type="EMBL" id="KAG2183714.1"/>
    </source>
</evidence>
<keyword evidence="5" id="KW-1185">Reference proteome</keyword>
<accession>A0A8H7UM02</accession>
<dbReference type="Proteomes" id="UP000654370">
    <property type="component" value="Unassembled WGS sequence"/>
</dbReference>
<dbReference type="AlphaFoldDB" id="A0A8H7UM02"/>
<sequence length="249" mass="27778">MDHRSLDRKAISKSSNASQSSLSVTDSSFSWHSSTVVVGGGDQRSQSQQMICIDLKHSLSNTLPSGYSRRRPHAFALQQADGGVYVFSVGSDEQVAAWTSTLNYWAARESKEPLIGGVGNMEFGWGECLQDVIGTPDRYKIRPGAKSVNISEWRPPVPPGMNSNLSETEQYANLQRHIDSLNKDLDGHREIKAKMSKRFLPRTTAYIKALSNWEAKQQYLLHEIIKYQNYCDAIEKALALQAEAQLTAK</sequence>
<dbReference type="EMBL" id="JAEPQZ010000003">
    <property type="protein sequence ID" value="KAG2183714.1"/>
    <property type="molecule type" value="Genomic_DNA"/>
</dbReference>
<keyword evidence="1" id="KW-0175">Coiled coil</keyword>
<feature type="compositionally biased region" description="Low complexity" evidence="2">
    <location>
        <begin position="12"/>
        <end position="21"/>
    </location>
</feature>
<comment type="caution">
    <text evidence="4">The sequence shown here is derived from an EMBL/GenBank/DDBJ whole genome shotgun (WGS) entry which is preliminary data.</text>
</comment>
<organism evidence="4 5">
    <name type="scientific">Mortierella isabellina</name>
    <name type="common">Filamentous fungus</name>
    <name type="synonym">Umbelopsis isabellina</name>
    <dbReference type="NCBI Taxonomy" id="91625"/>
    <lineage>
        <taxon>Eukaryota</taxon>
        <taxon>Fungi</taxon>
        <taxon>Fungi incertae sedis</taxon>
        <taxon>Mucoromycota</taxon>
        <taxon>Mucoromycotina</taxon>
        <taxon>Umbelopsidomycetes</taxon>
        <taxon>Umbelopsidales</taxon>
        <taxon>Umbelopsidaceae</taxon>
        <taxon>Umbelopsis</taxon>
    </lineage>
</organism>
<dbReference type="InterPro" id="IPR041681">
    <property type="entry name" value="PH_9"/>
</dbReference>
<reference evidence="4" key="1">
    <citation type="submission" date="2020-12" db="EMBL/GenBank/DDBJ databases">
        <title>Metabolic potential, ecology and presence of endohyphal bacteria is reflected in genomic diversity of Mucoromycotina.</title>
        <authorList>
            <person name="Muszewska A."/>
            <person name="Okrasinska A."/>
            <person name="Steczkiewicz K."/>
            <person name="Drgas O."/>
            <person name="Orlowska M."/>
            <person name="Perlinska-Lenart U."/>
            <person name="Aleksandrzak-Piekarczyk T."/>
            <person name="Szatraj K."/>
            <person name="Zielenkiewicz U."/>
            <person name="Pilsyk S."/>
            <person name="Malc E."/>
            <person name="Mieczkowski P."/>
            <person name="Kruszewska J.S."/>
            <person name="Biernat P."/>
            <person name="Pawlowska J."/>
        </authorList>
    </citation>
    <scope>NUCLEOTIDE SEQUENCE</scope>
    <source>
        <strain evidence="4">WA0000067209</strain>
    </source>
</reference>
<name>A0A8H7UM02_MORIS</name>
<evidence type="ECO:0000259" key="3">
    <source>
        <dbReference type="Pfam" id="PF15410"/>
    </source>
</evidence>
<dbReference type="OrthoDB" id="2416502at2759"/>
<feature type="compositionally biased region" description="Basic and acidic residues" evidence="2">
    <location>
        <begin position="1"/>
        <end position="10"/>
    </location>
</feature>
<evidence type="ECO:0000256" key="2">
    <source>
        <dbReference type="SAM" id="MobiDB-lite"/>
    </source>
</evidence>
<dbReference type="InterPro" id="IPR011993">
    <property type="entry name" value="PH-like_dom_sf"/>
</dbReference>
<feature type="coiled-coil region" evidence="1">
    <location>
        <begin position="164"/>
        <end position="191"/>
    </location>
</feature>
<evidence type="ECO:0000256" key="1">
    <source>
        <dbReference type="SAM" id="Coils"/>
    </source>
</evidence>
<evidence type="ECO:0000313" key="5">
    <source>
        <dbReference type="Proteomes" id="UP000654370"/>
    </source>
</evidence>
<feature type="domain" description="Pleckstrin homology" evidence="3">
    <location>
        <begin position="47"/>
        <end position="107"/>
    </location>
</feature>
<proteinExistence type="predicted"/>
<protein>
    <recommendedName>
        <fullName evidence="3">Pleckstrin homology domain-containing protein</fullName>
    </recommendedName>
</protein>
<gene>
    <name evidence="4" type="ORF">INT43_006725</name>
</gene>
<dbReference type="Gene3D" id="2.30.29.30">
    <property type="entry name" value="Pleckstrin-homology domain (PH domain)/Phosphotyrosine-binding domain (PTB)"/>
    <property type="match status" value="1"/>
</dbReference>